<organism evidence="3 4">
    <name type="scientific">Escallonia rubra</name>
    <dbReference type="NCBI Taxonomy" id="112253"/>
    <lineage>
        <taxon>Eukaryota</taxon>
        <taxon>Viridiplantae</taxon>
        <taxon>Streptophyta</taxon>
        <taxon>Embryophyta</taxon>
        <taxon>Tracheophyta</taxon>
        <taxon>Spermatophyta</taxon>
        <taxon>Magnoliopsida</taxon>
        <taxon>eudicotyledons</taxon>
        <taxon>Gunneridae</taxon>
        <taxon>Pentapetalae</taxon>
        <taxon>asterids</taxon>
        <taxon>campanulids</taxon>
        <taxon>Escalloniales</taxon>
        <taxon>Escalloniaceae</taxon>
        <taxon>Escallonia</taxon>
    </lineage>
</organism>
<reference evidence="3" key="1">
    <citation type="submission" date="2022-12" db="EMBL/GenBank/DDBJ databases">
        <title>Draft genome assemblies for two species of Escallonia (Escalloniales).</title>
        <authorList>
            <person name="Chanderbali A."/>
            <person name="Dervinis C."/>
            <person name="Anghel I."/>
            <person name="Soltis D."/>
            <person name="Soltis P."/>
            <person name="Zapata F."/>
        </authorList>
    </citation>
    <scope>NUCLEOTIDE SEQUENCE</scope>
    <source>
        <strain evidence="3">UCBG92.1500</strain>
        <tissue evidence="3">Leaf</tissue>
    </source>
</reference>
<feature type="compositionally biased region" description="Basic and acidic residues" evidence="1">
    <location>
        <begin position="88"/>
        <end position="105"/>
    </location>
</feature>
<dbReference type="Pfam" id="PF03634">
    <property type="entry name" value="TCP"/>
    <property type="match status" value="1"/>
</dbReference>
<dbReference type="AlphaFoldDB" id="A0AA88S0M2"/>
<evidence type="ECO:0000256" key="1">
    <source>
        <dbReference type="SAM" id="MobiDB-lite"/>
    </source>
</evidence>
<dbReference type="InterPro" id="IPR017887">
    <property type="entry name" value="TF_TCP_subgr"/>
</dbReference>
<evidence type="ECO:0000313" key="3">
    <source>
        <dbReference type="EMBL" id="KAK2993335.1"/>
    </source>
</evidence>
<evidence type="ECO:0000313" key="4">
    <source>
        <dbReference type="Proteomes" id="UP001187471"/>
    </source>
</evidence>
<evidence type="ECO:0000259" key="2">
    <source>
        <dbReference type="Pfam" id="PF03634"/>
    </source>
</evidence>
<protein>
    <recommendedName>
        <fullName evidence="2">TCP domain-containing protein</fullName>
    </recommendedName>
</protein>
<gene>
    <name evidence="3" type="ORF">RJ640_028989</name>
</gene>
<dbReference type="Proteomes" id="UP001187471">
    <property type="component" value="Unassembled WGS sequence"/>
</dbReference>
<feature type="compositionally biased region" description="Gly residues" evidence="1">
    <location>
        <begin position="69"/>
        <end position="87"/>
    </location>
</feature>
<comment type="caution">
    <text evidence="3">The sequence shown here is derived from an EMBL/GenBank/DDBJ whole genome shotgun (WGS) entry which is preliminary data.</text>
</comment>
<accession>A0AA88S0M2</accession>
<dbReference type="EMBL" id="JAVXUO010000325">
    <property type="protein sequence ID" value="KAK2993335.1"/>
    <property type="molecule type" value="Genomic_DNA"/>
</dbReference>
<feature type="region of interest" description="Disordered" evidence="1">
    <location>
        <begin position="63"/>
        <end position="150"/>
    </location>
</feature>
<sequence>MVVTVEGGWFGYEEGMGLVDMIGMWVGGGLGARPKVGREMMEAEGVFEGPNGREAKRWPKVKVGRPWGWRGGEGRPGGGVGQGLGGRGRGEREAEGGGRRGEWPKQKKNKSRRGRGSAAMAPRGLAGSGEEERERADGEGGQGSWEGQRGWVVIVGDDEEKWEEKQKGEPLAAAWSVEEGRRGGRVAGGGFSAGERDAGDGQVGREAEGLAVAHEGRKRSELRLGWAGFRASSAGGLTRWRLMEEKGNGSGRGPCGWVEGRDRRVWLLATCAARIFQLTQELRHRSDDETVSSGCWSTPSPHATDKIAADLGDFNPFVSFHLNLVRVSDKPPVIHY</sequence>
<feature type="compositionally biased region" description="Basic residues" evidence="1">
    <location>
        <begin position="106"/>
        <end position="115"/>
    </location>
</feature>
<proteinExistence type="predicted"/>
<feature type="domain" description="TCP" evidence="2">
    <location>
        <begin position="261"/>
        <end position="291"/>
    </location>
</feature>
<name>A0AA88S0M2_9ASTE</name>
<keyword evidence="4" id="KW-1185">Reference proteome</keyword>